<dbReference type="AlphaFoldDB" id="A0A1M4XJP1"/>
<dbReference type="OrthoDB" id="1098697at2"/>
<reference evidence="2 3" key="1">
    <citation type="submission" date="2016-11" db="EMBL/GenBank/DDBJ databases">
        <authorList>
            <person name="Jaros S."/>
            <person name="Januszkiewicz K."/>
            <person name="Wedrychowicz H."/>
        </authorList>
    </citation>
    <scope>NUCLEOTIDE SEQUENCE [LARGE SCALE GENOMIC DNA]</scope>
    <source>
        <strain evidence="2 3">DSM 26883</strain>
    </source>
</reference>
<dbReference type="EMBL" id="FQVD01000008">
    <property type="protein sequence ID" value="SHE93392.1"/>
    <property type="molecule type" value="Genomic_DNA"/>
</dbReference>
<keyword evidence="3" id="KW-1185">Reference proteome</keyword>
<sequence>MKVNRLFFNISFWVIGVFSFASLQAQEAKTLFINMPDSLNLILTKVNREDCIDFLESKMKAEVENRFGKKSEMTALSKDYIRMQMSPQTTWQMKLLALSDSTNVVCVINTACAPACDSNISFYTTAWEPLPASQFISLPVMDDFLVASDSVEIYDYDEARRTADILLMKADFNKENTELVFILATPDYMSRETAEKLKPFLRRPIVYQWKNGKFSK</sequence>
<evidence type="ECO:0000313" key="3">
    <source>
        <dbReference type="Proteomes" id="UP000184436"/>
    </source>
</evidence>
<organism evidence="2 3">
    <name type="scientific">Bacteroides faecichinchillae</name>
    <dbReference type="NCBI Taxonomy" id="871325"/>
    <lineage>
        <taxon>Bacteria</taxon>
        <taxon>Pseudomonadati</taxon>
        <taxon>Bacteroidota</taxon>
        <taxon>Bacteroidia</taxon>
        <taxon>Bacteroidales</taxon>
        <taxon>Bacteroidaceae</taxon>
        <taxon>Bacteroides</taxon>
    </lineage>
</organism>
<evidence type="ECO:0008006" key="4">
    <source>
        <dbReference type="Google" id="ProtNLM"/>
    </source>
</evidence>
<gene>
    <name evidence="2" type="ORF">SAMN05444349_10895</name>
</gene>
<accession>A0A1M4XJP1</accession>
<feature type="chain" id="PRO_5030031174" description="DUF3256 family protein" evidence="1">
    <location>
        <begin position="26"/>
        <end position="216"/>
    </location>
</feature>
<evidence type="ECO:0000313" key="2">
    <source>
        <dbReference type="EMBL" id="SHE93392.1"/>
    </source>
</evidence>
<name>A0A1M4XJP1_9BACE</name>
<proteinExistence type="predicted"/>
<evidence type="ECO:0000256" key="1">
    <source>
        <dbReference type="SAM" id="SignalP"/>
    </source>
</evidence>
<protein>
    <recommendedName>
        <fullName evidence="4">DUF3256 family protein</fullName>
    </recommendedName>
</protein>
<dbReference type="STRING" id="871325.SAMN05444349_10895"/>
<dbReference type="Pfam" id="PF11644">
    <property type="entry name" value="DUF3256"/>
    <property type="match status" value="1"/>
</dbReference>
<feature type="signal peptide" evidence="1">
    <location>
        <begin position="1"/>
        <end position="25"/>
    </location>
</feature>
<keyword evidence="1" id="KW-0732">Signal</keyword>
<dbReference type="Proteomes" id="UP000184436">
    <property type="component" value="Unassembled WGS sequence"/>
</dbReference>
<dbReference type="SUPFAM" id="SSF160925">
    <property type="entry name" value="PG1388-like"/>
    <property type="match status" value="1"/>
</dbReference>
<dbReference type="RefSeq" id="WP_025074295.1">
    <property type="nucleotide sequence ID" value="NZ_FQVD01000008.1"/>
</dbReference>
<dbReference type="InterPro" id="IPR021670">
    <property type="entry name" value="DUF3256"/>
</dbReference>